<evidence type="ECO:0000256" key="4">
    <source>
        <dbReference type="ARBA" id="ARBA00023163"/>
    </source>
</evidence>
<gene>
    <name evidence="7" type="ORF">J2S02_004092</name>
</gene>
<dbReference type="PANTHER" id="PTHR43133">
    <property type="entry name" value="RNA POLYMERASE ECF-TYPE SIGMA FACTO"/>
    <property type="match status" value="1"/>
</dbReference>
<dbReference type="EMBL" id="JAUSTZ010000011">
    <property type="protein sequence ID" value="MDQ0227745.1"/>
    <property type="molecule type" value="Genomic_DNA"/>
</dbReference>
<evidence type="ECO:0000313" key="7">
    <source>
        <dbReference type="EMBL" id="MDQ0227745.1"/>
    </source>
</evidence>
<comment type="similarity">
    <text evidence="1">Belongs to the sigma-70 factor family. ECF subfamily.</text>
</comment>
<dbReference type="InterPro" id="IPR007627">
    <property type="entry name" value="RNA_pol_sigma70_r2"/>
</dbReference>
<dbReference type="Pfam" id="PF08281">
    <property type="entry name" value="Sigma70_r4_2"/>
    <property type="match status" value="1"/>
</dbReference>
<dbReference type="SUPFAM" id="SSF88659">
    <property type="entry name" value="Sigma3 and sigma4 domains of RNA polymerase sigma factors"/>
    <property type="match status" value="1"/>
</dbReference>
<dbReference type="InterPro" id="IPR014284">
    <property type="entry name" value="RNA_pol_sigma-70_dom"/>
</dbReference>
<dbReference type="InterPro" id="IPR036388">
    <property type="entry name" value="WH-like_DNA-bd_sf"/>
</dbReference>
<evidence type="ECO:0000259" key="5">
    <source>
        <dbReference type="Pfam" id="PF04542"/>
    </source>
</evidence>
<dbReference type="InterPro" id="IPR039425">
    <property type="entry name" value="RNA_pol_sigma-70-like"/>
</dbReference>
<dbReference type="Gene3D" id="1.10.10.10">
    <property type="entry name" value="Winged helix-like DNA-binding domain superfamily/Winged helix DNA-binding domain"/>
    <property type="match status" value="1"/>
</dbReference>
<evidence type="ECO:0000313" key="8">
    <source>
        <dbReference type="Proteomes" id="UP001232245"/>
    </source>
</evidence>
<evidence type="ECO:0000256" key="3">
    <source>
        <dbReference type="ARBA" id="ARBA00023082"/>
    </source>
</evidence>
<dbReference type="PANTHER" id="PTHR43133:SF62">
    <property type="entry name" value="RNA POLYMERASE SIGMA FACTOR SIGZ"/>
    <property type="match status" value="1"/>
</dbReference>
<keyword evidence="3" id="KW-0731">Sigma factor</keyword>
<dbReference type="SUPFAM" id="SSF88946">
    <property type="entry name" value="Sigma2 domain of RNA polymerase sigma factors"/>
    <property type="match status" value="1"/>
</dbReference>
<keyword evidence="2" id="KW-0805">Transcription regulation</keyword>
<reference evidence="7 8" key="1">
    <citation type="submission" date="2023-07" db="EMBL/GenBank/DDBJ databases">
        <title>Genomic Encyclopedia of Type Strains, Phase IV (KMG-IV): sequencing the most valuable type-strain genomes for metagenomic binning, comparative biology and taxonomic classification.</title>
        <authorList>
            <person name="Goeker M."/>
        </authorList>
    </citation>
    <scope>NUCLEOTIDE SEQUENCE [LARGE SCALE GENOMIC DNA]</scope>
    <source>
        <strain evidence="7 8">DSM 17723</strain>
    </source>
</reference>
<dbReference type="Gene3D" id="1.10.1740.10">
    <property type="match status" value="1"/>
</dbReference>
<feature type="domain" description="RNA polymerase sigma factor 70 region 4 type 2" evidence="6">
    <location>
        <begin position="113"/>
        <end position="165"/>
    </location>
</feature>
<dbReference type="InterPro" id="IPR013249">
    <property type="entry name" value="RNA_pol_sigma70_r4_t2"/>
</dbReference>
<dbReference type="NCBIfam" id="TIGR02937">
    <property type="entry name" value="sigma70-ECF"/>
    <property type="match status" value="1"/>
</dbReference>
<sequence length="180" mass="21417">MNEREDEWMIAYQNGDEAALERIYLLLKPGLYSFIFRYTRDEQLSIDIVQDTFVKLQRYKHNYSRSNGKLKSYLFQIAYRLMITKLNRRKKLRSLLPFLIPVEPEDFQHSDRMTIRDAIAKLPDIQRAVILLSYYHDMPQEEIANVLGIPKGTVKSRLHTAIKKLKEELEEDEYESRSLS</sequence>
<comment type="caution">
    <text evidence="7">The sequence shown here is derived from an EMBL/GenBank/DDBJ whole genome shotgun (WGS) entry which is preliminary data.</text>
</comment>
<dbReference type="Proteomes" id="UP001232245">
    <property type="component" value="Unassembled WGS sequence"/>
</dbReference>
<dbReference type="CDD" id="cd06171">
    <property type="entry name" value="Sigma70_r4"/>
    <property type="match status" value="1"/>
</dbReference>
<keyword evidence="8" id="KW-1185">Reference proteome</keyword>
<protein>
    <submittedName>
        <fullName evidence="7">RNA polymerase sigma-70 factor (ECF subfamily)</fullName>
    </submittedName>
</protein>
<dbReference type="InterPro" id="IPR013325">
    <property type="entry name" value="RNA_pol_sigma_r2"/>
</dbReference>
<keyword evidence="4" id="KW-0804">Transcription</keyword>
<evidence type="ECO:0000259" key="6">
    <source>
        <dbReference type="Pfam" id="PF08281"/>
    </source>
</evidence>
<dbReference type="InterPro" id="IPR013324">
    <property type="entry name" value="RNA_pol_sigma_r3/r4-like"/>
</dbReference>
<evidence type="ECO:0000256" key="1">
    <source>
        <dbReference type="ARBA" id="ARBA00010641"/>
    </source>
</evidence>
<name>A0ABT9Z6X8_9BACI</name>
<evidence type="ECO:0000256" key="2">
    <source>
        <dbReference type="ARBA" id="ARBA00023015"/>
    </source>
</evidence>
<organism evidence="7 8">
    <name type="scientific">Metabacillus niabensis</name>
    <dbReference type="NCBI Taxonomy" id="324854"/>
    <lineage>
        <taxon>Bacteria</taxon>
        <taxon>Bacillati</taxon>
        <taxon>Bacillota</taxon>
        <taxon>Bacilli</taxon>
        <taxon>Bacillales</taxon>
        <taxon>Bacillaceae</taxon>
        <taxon>Metabacillus</taxon>
    </lineage>
</organism>
<dbReference type="Pfam" id="PF04542">
    <property type="entry name" value="Sigma70_r2"/>
    <property type="match status" value="1"/>
</dbReference>
<feature type="domain" description="RNA polymerase sigma-70 region 2" evidence="5">
    <location>
        <begin position="26"/>
        <end position="90"/>
    </location>
</feature>
<proteinExistence type="inferred from homology"/>
<accession>A0ABT9Z6X8</accession>